<evidence type="ECO:0000256" key="1">
    <source>
        <dbReference type="SAM" id="MobiDB-lite"/>
    </source>
</evidence>
<gene>
    <name evidence="2" type="ORF">D7316_01519</name>
</gene>
<proteinExistence type="predicted"/>
<organism evidence="2 3">
    <name type="scientific">Gordonia insulae</name>
    <dbReference type="NCBI Taxonomy" id="2420509"/>
    <lineage>
        <taxon>Bacteria</taxon>
        <taxon>Bacillati</taxon>
        <taxon>Actinomycetota</taxon>
        <taxon>Actinomycetes</taxon>
        <taxon>Mycobacteriales</taxon>
        <taxon>Gordoniaceae</taxon>
        <taxon>Gordonia</taxon>
    </lineage>
</organism>
<dbReference type="AlphaFoldDB" id="A0A3G8JIL8"/>
<evidence type="ECO:0000313" key="2">
    <source>
        <dbReference type="EMBL" id="AZG44927.1"/>
    </source>
</evidence>
<feature type="region of interest" description="Disordered" evidence="1">
    <location>
        <begin position="245"/>
        <end position="268"/>
    </location>
</feature>
<feature type="region of interest" description="Disordered" evidence="1">
    <location>
        <begin position="1"/>
        <end position="22"/>
    </location>
</feature>
<dbReference type="Proteomes" id="UP000271469">
    <property type="component" value="Chromosome"/>
</dbReference>
<dbReference type="EMBL" id="CP033972">
    <property type="protein sequence ID" value="AZG44927.1"/>
    <property type="molecule type" value="Genomic_DNA"/>
</dbReference>
<sequence>MGTSVDAVAGGEGTIGNSPGSTVAGNDLARLRRQIAAMSGRPDRHAVEVADRSVDVLPVPDALASLLPGRGLARGSVVTVSGARSILLSMIASVSGAGGQVGIVGMPQLNLGAVVELGGDLTRIATVPDPGVDPVEVAGVLLDGMDLVVLGLRGISVPPSRTRVVMGRVRKQLSTLMTTGGTWPGAQLRMDAEVVTYRHLPGDAASADLTAARVGFGRIGGMSLRVSVADRGHRRETAEIDVVAGDHGSGSRVGLVPSRRRPDLAVAN</sequence>
<evidence type="ECO:0000313" key="3">
    <source>
        <dbReference type="Proteomes" id="UP000271469"/>
    </source>
</evidence>
<name>A0A3G8JIL8_9ACTN</name>
<dbReference type="RefSeq" id="WP_408609988.1">
    <property type="nucleotide sequence ID" value="NZ_CP033972.1"/>
</dbReference>
<accession>A0A3G8JIL8</accession>
<protein>
    <submittedName>
        <fullName evidence="2">Uncharacterized protein</fullName>
    </submittedName>
</protein>
<keyword evidence="3" id="KW-1185">Reference proteome</keyword>
<dbReference type="KEGG" id="gom:D7316_01519"/>
<reference evidence="2 3" key="1">
    <citation type="submission" date="2018-11" db="EMBL/GenBank/DDBJ databases">
        <title>Gordonia insulae sp. nov., isolated from an island soil.</title>
        <authorList>
            <person name="Kim Y.S."/>
            <person name="Kim S.B."/>
        </authorList>
    </citation>
    <scope>NUCLEOTIDE SEQUENCE [LARGE SCALE GENOMIC DNA]</scope>
    <source>
        <strain evidence="2 3">MMS17-SY073</strain>
    </source>
</reference>